<dbReference type="Proteomes" id="UP001642720">
    <property type="component" value="Unassembled WGS sequence"/>
</dbReference>
<keyword evidence="3" id="KW-1185">Reference proteome</keyword>
<accession>A0ABY2H9T9</accession>
<organism evidence="2 3">
    <name type="scientific">Trichoderma ghanense</name>
    <dbReference type="NCBI Taxonomy" id="65468"/>
    <lineage>
        <taxon>Eukaryota</taxon>
        <taxon>Fungi</taxon>
        <taxon>Dikarya</taxon>
        <taxon>Ascomycota</taxon>
        <taxon>Pezizomycotina</taxon>
        <taxon>Sordariomycetes</taxon>
        <taxon>Hypocreomycetidae</taxon>
        <taxon>Hypocreales</taxon>
        <taxon>Hypocreaceae</taxon>
        <taxon>Trichoderma</taxon>
    </lineage>
</organism>
<comment type="caution">
    <text evidence="2">The sequence shown here is derived from an EMBL/GenBank/DDBJ whole genome shotgun (WGS) entry which is preliminary data.</text>
</comment>
<reference evidence="2 3" key="1">
    <citation type="submission" date="2018-01" db="EMBL/GenBank/DDBJ databases">
        <title>Genome characterization of the sugarcane-associated fungus Trichoderma ghanense CCMA-1212 and their application in lignocelulose bioconversion.</title>
        <authorList>
            <person name="Steindorff A.S."/>
            <person name="Mendes T.D."/>
            <person name="Vilela E.S.D."/>
            <person name="Rodrigues D.S."/>
            <person name="Formighieri E.F."/>
            <person name="Melo I.S."/>
            <person name="Favaro L.C.L."/>
        </authorList>
    </citation>
    <scope>NUCLEOTIDE SEQUENCE [LARGE SCALE GENOMIC DNA]</scope>
    <source>
        <strain evidence="2 3">CCMA-1212</strain>
    </source>
</reference>
<name>A0ABY2H9T9_9HYPO</name>
<evidence type="ECO:0000313" key="3">
    <source>
        <dbReference type="Proteomes" id="UP001642720"/>
    </source>
</evidence>
<evidence type="ECO:0000313" key="2">
    <source>
        <dbReference type="EMBL" id="TFB04155.1"/>
    </source>
</evidence>
<feature type="compositionally biased region" description="Acidic residues" evidence="1">
    <location>
        <begin position="126"/>
        <end position="138"/>
    </location>
</feature>
<gene>
    <name evidence="2" type="ORF">CCMA1212_003468</name>
</gene>
<dbReference type="RefSeq" id="XP_073560356.1">
    <property type="nucleotide sequence ID" value="XM_073700814.1"/>
</dbReference>
<feature type="compositionally biased region" description="Polar residues" evidence="1">
    <location>
        <begin position="72"/>
        <end position="85"/>
    </location>
</feature>
<dbReference type="EMBL" id="PPTA01000004">
    <property type="protein sequence ID" value="TFB04155.1"/>
    <property type="molecule type" value="Genomic_DNA"/>
</dbReference>
<feature type="compositionally biased region" description="Pro residues" evidence="1">
    <location>
        <begin position="54"/>
        <end position="68"/>
    </location>
</feature>
<sequence>MSMNQITLHPPAPSVPLPPQQAPSTQPQPTHNDHNDPQARRAALQHAPNSIRIPPQPQPPSPCSPKPPSFQTSCGDPSSSSTNFLLSGLSRSPWPSRERKLVTRRAEEDVEEDAAAEGGAEAAAEAAEDGEEAGGDAG</sequence>
<feature type="region of interest" description="Disordered" evidence="1">
    <location>
        <begin position="1"/>
        <end position="138"/>
    </location>
</feature>
<feature type="compositionally biased region" description="Pro residues" evidence="1">
    <location>
        <begin position="10"/>
        <end position="21"/>
    </location>
</feature>
<feature type="compositionally biased region" description="Basic and acidic residues" evidence="1">
    <location>
        <begin position="96"/>
        <end position="107"/>
    </location>
</feature>
<feature type="compositionally biased region" description="Low complexity" evidence="1">
    <location>
        <begin position="116"/>
        <end position="125"/>
    </location>
</feature>
<proteinExistence type="predicted"/>
<dbReference type="GeneID" id="300575264"/>
<protein>
    <submittedName>
        <fullName evidence="2">Uncharacterized protein</fullName>
    </submittedName>
</protein>
<evidence type="ECO:0000256" key="1">
    <source>
        <dbReference type="SAM" id="MobiDB-lite"/>
    </source>
</evidence>